<evidence type="ECO:0000313" key="6">
    <source>
        <dbReference type="Proteomes" id="UP000199759"/>
    </source>
</evidence>
<dbReference type="PANTHER" id="PTHR33164">
    <property type="entry name" value="TRANSCRIPTIONAL REGULATOR, MARR FAMILY"/>
    <property type="match status" value="1"/>
</dbReference>
<dbReference type="Pfam" id="PF12802">
    <property type="entry name" value="MarR_2"/>
    <property type="match status" value="1"/>
</dbReference>
<dbReference type="InterPro" id="IPR036390">
    <property type="entry name" value="WH_DNA-bd_sf"/>
</dbReference>
<dbReference type="RefSeq" id="WP_091767378.1">
    <property type="nucleotide sequence ID" value="NZ_FNHG01000003.1"/>
</dbReference>
<dbReference type="Gene3D" id="1.10.10.10">
    <property type="entry name" value="Winged helix-like DNA-binding domain superfamily/Winged helix DNA-binding domain"/>
    <property type="match status" value="1"/>
</dbReference>
<protein>
    <submittedName>
        <fullName evidence="5">DNA-binding transcriptional regulator, MarR family</fullName>
    </submittedName>
</protein>
<gene>
    <name evidence="5" type="ORF">SAMN04488568_103174</name>
</gene>
<dbReference type="GO" id="GO:0006950">
    <property type="term" value="P:response to stress"/>
    <property type="evidence" value="ECO:0007669"/>
    <property type="project" value="TreeGrafter"/>
</dbReference>
<keyword evidence="3" id="KW-0804">Transcription</keyword>
<dbReference type="PROSITE" id="PS50995">
    <property type="entry name" value="HTH_MARR_2"/>
    <property type="match status" value="1"/>
</dbReference>
<dbReference type="Proteomes" id="UP000199759">
    <property type="component" value="Unassembled WGS sequence"/>
</dbReference>
<dbReference type="EMBL" id="FNHG01000003">
    <property type="protein sequence ID" value="SDL96036.1"/>
    <property type="molecule type" value="Genomic_DNA"/>
</dbReference>
<accession>A0A1G9PB54</accession>
<keyword evidence="6" id="KW-1185">Reference proteome</keyword>
<dbReference type="PANTHER" id="PTHR33164:SF102">
    <property type="entry name" value="TRANSCRIPTIONAL REGULATORY PROTEIN"/>
    <property type="match status" value="1"/>
</dbReference>
<name>A0A1G9PB54_9PROT</name>
<dbReference type="OrthoDB" id="9793286at2"/>
<evidence type="ECO:0000313" key="5">
    <source>
        <dbReference type="EMBL" id="SDL96036.1"/>
    </source>
</evidence>
<dbReference type="InterPro" id="IPR000835">
    <property type="entry name" value="HTH_MarR-typ"/>
</dbReference>
<evidence type="ECO:0000256" key="2">
    <source>
        <dbReference type="ARBA" id="ARBA00023125"/>
    </source>
</evidence>
<dbReference type="InterPro" id="IPR039422">
    <property type="entry name" value="MarR/SlyA-like"/>
</dbReference>
<evidence type="ECO:0000256" key="3">
    <source>
        <dbReference type="ARBA" id="ARBA00023163"/>
    </source>
</evidence>
<dbReference type="SMART" id="SM00347">
    <property type="entry name" value="HTH_MARR"/>
    <property type="match status" value="1"/>
</dbReference>
<dbReference type="SUPFAM" id="SSF46785">
    <property type="entry name" value="Winged helix' DNA-binding domain"/>
    <property type="match status" value="1"/>
</dbReference>
<keyword evidence="2 5" id="KW-0238">DNA-binding</keyword>
<proteinExistence type="predicted"/>
<keyword evidence="1" id="KW-0805">Transcription regulation</keyword>
<organism evidence="5 6">
    <name type="scientific">Maricaulis salignorans</name>
    <dbReference type="NCBI Taxonomy" id="144026"/>
    <lineage>
        <taxon>Bacteria</taxon>
        <taxon>Pseudomonadati</taxon>
        <taxon>Pseudomonadota</taxon>
        <taxon>Alphaproteobacteria</taxon>
        <taxon>Maricaulales</taxon>
        <taxon>Maricaulaceae</taxon>
        <taxon>Maricaulis</taxon>
    </lineage>
</organism>
<evidence type="ECO:0000256" key="1">
    <source>
        <dbReference type="ARBA" id="ARBA00023015"/>
    </source>
</evidence>
<dbReference type="GO" id="GO:0003677">
    <property type="term" value="F:DNA binding"/>
    <property type="evidence" value="ECO:0007669"/>
    <property type="project" value="UniProtKB-KW"/>
</dbReference>
<feature type="domain" description="HTH marR-type" evidence="4">
    <location>
        <begin position="17"/>
        <end position="153"/>
    </location>
</feature>
<dbReference type="PROSITE" id="PS01117">
    <property type="entry name" value="HTH_MARR_1"/>
    <property type="match status" value="1"/>
</dbReference>
<dbReference type="AlphaFoldDB" id="A0A1G9PB54"/>
<reference evidence="5 6" key="1">
    <citation type="submission" date="2016-10" db="EMBL/GenBank/DDBJ databases">
        <authorList>
            <person name="de Groot N.N."/>
        </authorList>
    </citation>
    <scope>NUCLEOTIDE SEQUENCE [LARGE SCALE GENOMIC DNA]</scope>
    <source>
        <strain evidence="5 6">DSM 16077</strain>
    </source>
</reference>
<evidence type="ECO:0000259" key="4">
    <source>
        <dbReference type="PROSITE" id="PS50995"/>
    </source>
</evidence>
<sequence>MALAENLAPIPETNTQYLELLQLVERLHRQLLDVVKDELDRDSMDNLNSVQALLLFNIGDQELTAGELRTRGHYLGSNVSYNLKKLVDAGYIRHERSAVDRRAVKVSLTESGNAVRAKLSALFDRQGASLGAVGGVDDGNLPAVNTALTRVERFWADHIRFRM</sequence>
<dbReference type="InterPro" id="IPR023187">
    <property type="entry name" value="Tscrpt_reg_MarR-type_CS"/>
</dbReference>
<dbReference type="STRING" id="144026.SAMN04488568_103174"/>
<dbReference type="GO" id="GO:0003700">
    <property type="term" value="F:DNA-binding transcription factor activity"/>
    <property type="evidence" value="ECO:0007669"/>
    <property type="project" value="InterPro"/>
</dbReference>
<dbReference type="InterPro" id="IPR036388">
    <property type="entry name" value="WH-like_DNA-bd_sf"/>
</dbReference>